<sequence>MDKNNNDKDAGASDQHSAGKIDIDHADSGGKLKDEEEKMGEDARAADHPSEETSGNTGLKTPEDEGKKKDDISNVQGEKLQGIEEAGDGNNAHDMHEDVQRNNEEATSLPPLKGRTIIATTPDEATNTDAAQEAQEESAAAAAVINNSNNADDDESVVVPGFMFIAGPDYTGMGIFTGYDSNAEEDNIDDEGCIILEGFLPEDRNSSRAAESGGARGVRRSTRERVQRLIDNAITLDDSAVTPIPMDEEGNNNGSRRSDGSGDDEVVKSGNPPWFLPLVVVVLAACVILAIALPLSLRGESVNAAQDMSSTLTDDVCLPGGVEARFELAKSILSNITSPDLLEDGSTPQGKAIRWIVCNDSISVQLLGNQDSSTGSLPKQKHGFRFSGDAGEVQLNRRYILAAFFYSTSQVSPWTDTLNFLSPDLHECNWYRNYTRHNFPFGEFDPVGVFCMKDVPGNFSAADVPDEFLSNDEDYPLRYLEFNFRMDNNLNGPLPPEFGYLIDCKSIGFENNIGLAGQLPQTMENMILLYSMTMILNGPKFGGELPGSLFRLANLKHIHIQDNLGEDWSLPSNVQVGDDAKLERLLLTRNGFAGTIPSWLAQLNQLQTLDLSMNNFQGAIPSVIGDLSSVKYLNLMGNNLTETIPSSLGKLVGIEALILGNNKLQGELPASIGNLRTLQLLDVGSNEMVSTIPISFANLESLKYLVLESNRFNGTVDVLESMKKLTVLLIRSNVFSGALPYGLFSETSDNDNVAVDIGDNKFTDVLPSSFANMSNLVSLIGAKNSFANSATQPAVCEDTSLLVMDCDACECCEVCCDGENDGVCDFQLDVRTLLGYDCGTWFAHCLQGTEYFAGFGIH</sequence>
<dbReference type="EMBL" id="JATAAI010000042">
    <property type="protein sequence ID" value="KAK1733994.1"/>
    <property type="molecule type" value="Genomic_DNA"/>
</dbReference>
<dbReference type="PANTHER" id="PTHR46662">
    <property type="entry name" value="DI-GLUCOSE BINDING PROTEIN WITH LEUCINE-RICH REPEAT DOMAIN-CONTAINING PROTEIN"/>
    <property type="match status" value="1"/>
</dbReference>
<evidence type="ECO:0000256" key="2">
    <source>
        <dbReference type="ARBA" id="ARBA00022737"/>
    </source>
</evidence>
<evidence type="ECO:0000256" key="4">
    <source>
        <dbReference type="SAM" id="Phobius"/>
    </source>
</evidence>
<feature type="region of interest" description="Disordered" evidence="3">
    <location>
        <begin position="1"/>
        <end position="115"/>
    </location>
</feature>
<keyword evidence="4" id="KW-0472">Membrane</keyword>
<feature type="compositionally biased region" description="Basic and acidic residues" evidence="3">
    <location>
        <begin position="91"/>
        <end position="104"/>
    </location>
</feature>
<dbReference type="Proteomes" id="UP001224775">
    <property type="component" value="Unassembled WGS sequence"/>
</dbReference>
<evidence type="ECO:0000259" key="5">
    <source>
        <dbReference type="Pfam" id="PF23598"/>
    </source>
</evidence>
<feature type="compositionally biased region" description="Basic and acidic residues" evidence="3">
    <location>
        <begin position="1"/>
        <end position="51"/>
    </location>
</feature>
<keyword evidence="1" id="KW-0433">Leucine-rich repeat</keyword>
<evidence type="ECO:0000313" key="6">
    <source>
        <dbReference type="EMBL" id="KAK1733994.1"/>
    </source>
</evidence>
<gene>
    <name evidence="6" type="ORF">QTG54_015252</name>
</gene>
<accession>A0AAD9D5R2</accession>
<feature type="region of interest" description="Disordered" evidence="3">
    <location>
        <begin position="240"/>
        <end position="266"/>
    </location>
</feature>
<comment type="caution">
    <text evidence="6">The sequence shown here is derived from an EMBL/GenBank/DDBJ whole genome shotgun (WGS) entry which is preliminary data.</text>
</comment>
<dbReference type="FunFam" id="3.80.10.10:FF:000041">
    <property type="entry name" value="LRR receptor-like serine/threonine-protein kinase ERECTA"/>
    <property type="match status" value="1"/>
</dbReference>
<keyword evidence="4" id="KW-0812">Transmembrane</keyword>
<proteinExistence type="predicted"/>
<feature type="compositionally biased region" description="Basic and acidic residues" evidence="3">
    <location>
        <begin position="61"/>
        <end position="72"/>
    </location>
</feature>
<dbReference type="InterPro" id="IPR032675">
    <property type="entry name" value="LRR_dom_sf"/>
</dbReference>
<keyword evidence="4" id="KW-1133">Transmembrane helix</keyword>
<evidence type="ECO:0000313" key="7">
    <source>
        <dbReference type="Proteomes" id="UP001224775"/>
    </source>
</evidence>
<protein>
    <submittedName>
        <fullName evidence="6">Leucine-rich repeat domain-containing protein</fullName>
    </submittedName>
</protein>
<dbReference type="PANTHER" id="PTHR46662:SF104">
    <property type="entry name" value="GPI-ANCHORED ADHESIN-LIKE PROTEIN PGA55-RELATED"/>
    <property type="match status" value="1"/>
</dbReference>
<dbReference type="Gene3D" id="3.80.10.10">
    <property type="entry name" value="Ribonuclease Inhibitor"/>
    <property type="match status" value="1"/>
</dbReference>
<name>A0AAD9D5R2_9STRA</name>
<dbReference type="Pfam" id="PF23598">
    <property type="entry name" value="LRR_14"/>
    <property type="match status" value="1"/>
</dbReference>
<dbReference type="InterPro" id="IPR055414">
    <property type="entry name" value="LRR_R13L4/SHOC2-like"/>
</dbReference>
<feature type="domain" description="Disease resistance R13L4/SHOC-2-like LRR" evidence="5">
    <location>
        <begin position="623"/>
        <end position="732"/>
    </location>
</feature>
<reference evidence="6" key="1">
    <citation type="submission" date="2023-06" db="EMBL/GenBank/DDBJ databases">
        <title>Survivors Of The Sea: Transcriptome response of Skeletonema marinoi to long-term dormancy.</title>
        <authorList>
            <person name="Pinder M.I.M."/>
            <person name="Kourtchenko O."/>
            <person name="Robertson E.K."/>
            <person name="Larsson T."/>
            <person name="Maumus F."/>
            <person name="Osuna-Cruz C.M."/>
            <person name="Vancaester E."/>
            <person name="Stenow R."/>
            <person name="Vandepoele K."/>
            <person name="Ploug H."/>
            <person name="Bruchert V."/>
            <person name="Godhe A."/>
            <person name="Topel M."/>
        </authorList>
    </citation>
    <scope>NUCLEOTIDE SEQUENCE</scope>
    <source>
        <strain evidence="6">R05AC</strain>
    </source>
</reference>
<dbReference type="AlphaFoldDB" id="A0AAD9D5R2"/>
<feature type="transmembrane region" description="Helical" evidence="4">
    <location>
        <begin position="274"/>
        <end position="293"/>
    </location>
</feature>
<organism evidence="6 7">
    <name type="scientific">Skeletonema marinoi</name>
    <dbReference type="NCBI Taxonomy" id="267567"/>
    <lineage>
        <taxon>Eukaryota</taxon>
        <taxon>Sar</taxon>
        <taxon>Stramenopiles</taxon>
        <taxon>Ochrophyta</taxon>
        <taxon>Bacillariophyta</taxon>
        <taxon>Coscinodiscophyceae</taxon>
        <taxon>Thalassiosirophycidae</taxon>
        <taxon>Thalassiosirales</taxon>
        <taxon>Skeletonemataceae</taxon>
        <taxon>Skeletonema</taxon>
        <taxon>Skeletonema marinoi-dohrnii complex</taxon>
    </lineage>
</organism>
<dbReference type="SUPFAM" id="SSF52058">
    <property type="entry name" value="L domain-like"/>
    <property type="match status" value="1"/>
</dbReference>
<keyword evidence="7" id="KW-1185">Reference proteome</keyword>
<keyword evidence="2" id="KW-0677">Repeat</keyword>
<evidence type="ECO:0000256" key="1">
    <source>
        <dbReference type="ARBA" id="ARBA00022614"/>
    </source>
</evidence>
<evidence type="ECO:0000256" key="3">
    <source>
        <dbReference type="SAM" id="MobiDB-lite"/>
    </source>
</evidence>